<dbReference type="EMBL" id="CAIIXF020000004">
    <property type="protein sequence ID" value="CAH1781143.1"/>
    <property type="molecule type" value="Genomic_DNA"/>
</dbReference>
<feature type="region of interest" description="Disordered" evidence="11">
    <location>
        <begin position="1"/>
        <end position="27"/>
    </location>
</feature>
<dbReference type="GO" id="GO:0005886">
    <property type="term" value="C:plasma membrane"/>
    <property type="evidence" value="ECO:0007669"/>
    <property type="project" value="UniProtKB-SubCell"/>
</dbReference>
<feature type="transmembrane region" description="Helical" evidence="12">
    <location>
        <begin position="139"/>
        <end position="157"/>
    </location>
</feature>
<feature type="transmembrane region" description="Helical" evidence="12">
    <location>
        <begin position="57"/>
        <end position="83"/>
    </location>
</feature>
<dbReference type="OrthoDB" id="5987098at2759"/>
<comment type="subcellular location">
    <subcellularLocation>
        <location evidence="1">Cell membrane</location>
        <topology evidence="1">Multi-pass membrane protein</topology>
    </subcellularLocation>
</comment>
<evidence type="ECO:0000313" key="14">
    <source>
        <dbReference type="EMBL" id="CAH1781143.1"/>
    </source>
</evidence>
<dbReference type="PANTHER" id="PTHR24246">
    <property type="entry name" value="OLFACTORY RECEPTOR AND ADENOSINE RECEPTOR"/>
    <property type="match status" value="1"/>
</dbReference>
<dbReference type="Gene3D" id="1.20.1070.10">
    <property type="entry name" value="Rhodopsin 7-helix transmembrane proteins"/>
    <property type="match status" value="1"/>
</dbReference>
<dbReference type="PROSITE" id="PS50262">
    <property type="entry name" value="G_PROTEIN_RECEP_F1_2"/>
    <property type="match status" value="1"/>
</dbReference>
<keyword evidence="5 10" id="KW-0297">G-protein coupled receptor</keyword>
<comment type="caution">
    <text evidence="14">The sequence shown here is derived from an EMBL/GenBank/DDBJ whole genome shotgun (WGS) entry which is preliminary data.</text>
</comment>
<evidence type="ECO:0000313" key="15">
    <source>
        <dbReference type="Proteomes" id="UP000749559"/>
    </source>
</evidence>
<comment type="similarity">
    <text evidence="10">Belongs to the G-protein coupled receptor 1 family.</text>
</comment>
<feature type="transmembrane region" description="Helical" evidence="12">
    <location>
        <begin position="222"/>
        <end position="247"/>
    </location>
</feature>
<sequence length="357" mass="40653">MSNQLGLYNNNSDEMSSSSPGPEHFESTNESTTVAFAKNLTEYLHNHELLGLEASDIIILTLYCLLSLLICGSNLPVLISIVLFKKLRSAKNMFLVSLAMSDICIGALDIPLYVISRYMSPIIFEGVVQNEYICIAECYSKVCLQGASLLSMVGIAIDRFIAVTKPLRYKEIVTRSRALWFIAVCWLYLVGVSSFMFYKRVDTFDEFKEKCASQVFNQYYKIFVNVNIFILFLVFVVSHIVVAIVAVKHRSKHIQALSKIHNTLAVAYVKEIRLVKTMTIVVALSAMCWLPFVIGWIFHDKSELDLFNKFFRLLLCSNSAMNPWIYAFRIKELNAGMRRVVLCRFKAHQTLNVSPLQ</sequence>
<dbReference type="AlphaFoldDB" id="A0A8S4NJA3"/>
<dbReference type="InterPro" id="IPR017452">
    <property type="entry name" value="GPCR_Rhodpsn_7TM"/>
</dbReference>
<evidence type="ECO:0000256" key="7">
    <source>
        <dbReference type="ARBA" id="ARBA00023170"/>
    </source>
</evidence>
<dbReference type="PRINTS" id="PR00237">
    <property type="entry name" value="GPCRRHODOPSN"/>
</dbReference>
<organism evidence="14 15">
    <name type="scientific">Owenia fusiformis</name>
    <name type="common">Polychaete worm</name>
    <dbReference type="NCBI Taxonomy" id="6347"/>
    <lineage>
        <taxon>Eukaryota</taxon>
        <taxon>Metazoa</taxon>
        <taxon>Spiralia</taxon>
        <taxon>Lophotrochozoa</taxon>
        <taxon>Annelida</taxon>
        <taxon>Polychaeta</taxon>
        <taxon>Sedentaria</taxon>
        <taxon>Canalipalpata</taxon>
        <taxon>Sabellida</taxon>
        <taxon>Oweniida</taxon>
        <taxon>Oweniidae</taxon>
        <taxon>Owenia</taxon>
    </lineage>
</organism>
<keyword evidence="3 10" id="KW-0812">Transmembrane</keyword>
<accession>A0A8S4NJA3</accession>
<keyword evidence="15" id="KW-1185">Reference proteome</keyword>
<keyword evidence="4 12" id="KW-1133">Transmembrane helix</keyword>
<name>A0A8S4NJA3_OWEFU</name>
<evidence type="ECO:0000256" key="4">
    <source>
        <dbReference type="ARBA" id="ARBA00022989"/>
    </source>
</evidence>
<reference evidence="14" key="1">
    <citation type="submission" date="2022-03" db="EMBL/GenBank/DDBJ databases">
        <authorList>
            <person name="Martin C."/>
        </authorList>
    </citation>
    <scope>NUCLEOTIDE SEQUENCE</scope>
</reference>
<feature type="transmembrane region" description="Helical" evidence="12">
    <location>
        <begin position="95"/>
        <end position="119"/>
    </location>
</feature>
<feature type="domain" description="G-protein coupled receptors family 1 profile" evidence="13">
    <location>
        <begin position="73"/>
        <end position="326"/>
    </location>
</feature>
<dbReference type="CDD" id="cd00637">
    <property type="entry name" value="7tm_classA_rhodopsin-like"/>
    <property type="match status" value="1"/>
</dbReference>
<gene>
    <name evidence="14" type="ORF">OFUS_LOCUS7752</name>
</gene>
<feature type="transmembrane region" description="Helical" evidence="12">
    <location>
        <begin position="178"/>
        <end position="198"/>
    </location>
</feature>
<evidence type="ECO:0000256" key="9">
    <source>
        <dbReference type="ARBA" id="ARBA00023224"/>
    </source>
</evidence>
<dbReference type="InterPro" id="IPR000276">
    <property type="entry name" value="GPCR_Rhodpsn"/>
</dbReference>
<proteinExistence type="inferred from homology"/>
<evidence type="ECO:0000256" key="6">
    <source>
        <dbReference type="ARBA" id="ARBA00023136"/>
    </source>
</evidence>
<evidence type="ECO:0000256" key="3">
    <source>
        <dbReference type="ARBA" id="ARBA00022692"/>
    </source>
</evidence>
<dbReference type="PROSITE" id="PS00237">
    <property type="entry name" value="G_PROTEIN_RECEP_F1_1"/>
    <property type="match status" value="1"/>
</dbReference>
<evidence type="ECO:0000256" key="10">
    <source>
        <dbReference type="RuleBase" id="RU000688"/>
    </source>
</evidence>
<evidence type="ECO:0000256" key="5">
    <source>
        <dbReference type="ARBA" id="ARBA00023040"/>
    </source>
</evidence>
<dbReference type="PANTHER" id="PTHR24246:SF27">
    <property type="entry name" value="ADENOSINE RECEPTOR, ISOFORM A"/>
    <property type="match status" value="1"/>
</dbReference>
<dbReference type="Proteomes" id="UP000749559">
    <property type="component" value="Unassembled WGS sequence"/>
</dbReference>
<protein>
    <recommendedName>
        <fullName evidence="13">G-protein coupled receptors family 1 profile domain-containing protein</fullName>
    </recommendedName>
</protein>
<evidence type="ECO:0000256" key="2">
    <source>
        <dbReference type="ARBA" id="ARBA00022475"/>
    </source>
</evidence>
<keyword evidence="2" id="KW-1003">Cell membrane</keyword>
<dbReference type="Pfam" id="PF00001">
    <property type="entry name" value="7tm_1"/>
    <property type="match status" value="1"/>
</dbReference>
<feature type="transmembrane region" description="Helical" evidence="12">
    <location>
        <begin position="278"/>
        <end position="298"/>
    </location>
</feature>
<keyword evidence="8" id="KW-0325">Glycoprotein</keyword>
<feature type="compositionally biased region" description="Polar residues" evidence="11">
    <location>
        <begin position="1"/>
        <end position="20"/>
    </location>
</feature>
<dbReference type="SUPFAM" id="SSF81321">
    <property type="entry name" value="Family A G protein-coupled receptor-like"/>
    <property type="match status" value="1"/>
</dbReference>
<keyword evidence="9 10" id="KW-0807">Transducer</keyword>
<evidence type="ECO:0000256" key="8">
    <source>
        <dbReference type="ARBA" id="ARBA00023180"/>
    </source>
</evidence>
<dbReference type="GO" id="GO:0004930">
    <property type="term" value="F:G protein-coupled receptor activity"/>
    <property type="evidence" value="ECO:0007669"/>
    <property type="project" value="UniProtKB-KW"/>
</dbReference>
<evidence type="ECO:0000256" key="11">
    <source>
        <dbReference type="SAM" id="MobiDB-lite"/>
    </source>
</evidence>
<keyword evidence="6 12" id="KW-0472">Membrane</keyword>
<evidence type="ECO:0000256" key="1">
    <source>
        <dbReference type="ARBA" id="ARBA00004651"/>
    </source>
</evidence>
<evidence type="ECO:0000256" key="12">
    <source>
        <dbReference type="SAM" id="Phobius"/>
    </source>
</evidence>
<evidence type="ECO:0000259" key="13">
    <source>
        <dbReference type="PROSITE" id="PS50262"/>
    </source>
</evidence>
<keyword evidence="7 10" id="KW-0675">Receptor</keyword>